<feature type="compositionally biased region" description="Polar residues" evidence="1">
    <location>
        <begin position="55"/>
        <end position="64"/>
    </location>
</feature>
<accession>G5BQN5</accession>
<gene>
    <name evidence="2" type="ORF">GW7_07043</name>
</gene>
<feature type="region of interest" description="Disordered" evidence="1">
    <location>
        <begin position="1"/>
        <end position="79"/>
    </location>
</feature>
<feature type="compositionally biased region" description="Pro residues" evidence="1">
    <location>
        <begin position="38"/>
        <end position="47"/>
    </location>
</feature>
<dbReference type="STRING" id="10181.G5BQN5"/>
<feature type="compositionally biased region" description="Polar residues" evidence="1">
    <location>
        <begin position="1"/>
        <end position="15"/>
    </location>
</feature>
<evidence type="ECO:0000256" key="1">
    <source>
        <dbReference type="SAM" id="MobiDB-lite"/>
    </source>
</evidence>
<dbReference type="Proteomes" id="UP000006813">
    <property type="component" value="Unassembled WGS sequence"/>
</dbReference>
<protein>
    <submittedName>
        <fullName evidence="2">Serine/arginine repetitive matrix protein 1</fullName>
    </submittedName>
</protein>
<sequence>MSFPVTTKETSSEDIQTPRKTRRLSRSASPPRQRHRPSPPATPPPKLLPLLLPNYISTGRSGTATEPKKETESEAEDNLVDLEKHLREKALRFMRKAQVSPQS</sequence>
<organism evidence="2 3">
    <name type="scientific">Heterocephalus glaber</name>
    <name type="common">Naked mole rat</name>
    <dbReference type="NCBI Taxonomy" id="10181"/>
    <lineage>
        <taxon>Eukaryota</taxon>
        <taxon>Metazoa</taxon>
        <taxon>Chordata</taxon>
        <taxon>Craniata</taxon>
        <taxon>Vertebrata</taxon>
        <taxon>Euteleostomi</taxon>
        <taxon>Mammalia</taxon>
        <taxon>Eutheria</taxon>
        <taxon>Euarchontoglires</taxon>
        <taxon>Glires</taxon>
        <taxon>Rodentia</taxon>
        <taxon>Hystricomorpha</taxon>
        <taxon>Bathyergidae</taxon>
        <taxon>Heterocephalus</taxon>
    </lineage>
</organism>
<proteinExistence type="predicted"/>
<evidence type="ECO:0000313" key="2">
    <source>
        <dbReference type="EMBL" id="EHB11596.1"/>
    </source>
</evidence>
<dbReference type="EMBL" id="JH171414">
    <property type="protein sequence ID" value="EHB11596.1"/>
    <property type="molecule type" value="Genomic_DNA"/>
</dbReference>
<dbReference type="AlphaFoldDB" id="G5BQN5"/>
<name>G5BQN5_HETGA</name>
<reference evidence="2 3" key="1">
    <citation type="journal article" date="2011" name="Nature">
        <title>Genome sequencing reveals insights into physiology and longevity of the naked mole rat.</title>
        <authorList>
            <person name="Kim E.B."/>
            <person name="Fang X."/>
            <person name="Fushan A.A."/>
            <person name="Huang Z."/>
            <person name="Lobanov A.V."/>
            <person name="Han L."/>
            <person name="Marino S.M."/>
            <person name="Sun X."/>
            <person name="Turanov A.A."/>
            <person name="Yang P."/>
            <person name="Yim S.H."/>
            <person name="Zhao X."/>
            <person name="Kasaikina M.V."/>
            <person name="Stoletzki N."/>
            <person name="Peng C."/>
            <person name="Polak P."/>
            <person name="Xiong Z."/>
            <person name="Kiezun A."/>
            <person name="Zhu Y."/>
            <person name="Chen Y."/>
            <person name="Kryukov G.V."/>
            <person name="Zhang Q."/>
            <person name="Peshkin L."/>
            <person name="Yang L."/>
            <person name="Bronson R.T."/>
            <person name="Buffenstein R."/>
            <person name="Wang B."/>
            <person name="Han C."/>
            <person name="Li Q."/>
            <person name="Chen L."/>
            <person name="Zhao W."/>
            <person name="Sunyaev S.R."/>
            <person name="Park T.J."/>
            <person name="Zhang G."/>
            <person name="Wang J."/>
            <person name="Gladyshev V.N."/>
        </authorList>
    </citation>
    <scope>NUCLEOTIDE SEQUENCE [LARGE SCALE GENOMIC DNA]</scope>
</reference>
<evidence type="ECO:0000313" key="3">
    <source>
        <dbReference type="Proteomes" id="UP000006813"/>
    </source>
</evidence>
<dbReference type="InParanoid" id="G5BQN5"/>